<reference evidence="8 9" key="1">
    <citation type="submission" date="2020-04" db="EMBL/GenBank/DDBJ databases">
        <title>Flammeovirga sp. SR4, a novel species isolated from seawater.</title>
        <authorList>
            <person name="Wang X."/>
        </authorList>
    </citation>
    <scope>NUCLEOTIDE SEQUENCE [LARGE SCALE GENOMIC DNA]</scope>
    <source>
        <strain evidence="8 9">SR4</strain>
    </source>
</reference>
<proteinExistence type="inferred from homology"/>
<evidence type="ECO:0000256" key="1">
    <source>
        <dbReference type="ARBA" id="ARBA00004442"/>
    </source>
</evidence>
<comment type="similarity">
    <text evidence="2">Belongs to the SusD family.</text>
</comment>
<sequence length="546" mass="62171">MKNNQILKYIILPLLILSSCTIKEEPPLADKDLIYQDVTAKKAVLDGVYALMIDFPAYKQGYHDTKQTHSGILNSKQSAQRTTFGSLNMDPTFSGLDNSWNSYYSAVFRLNQFLYDVPLTEESTDSERDLIGNAHFLRAFQYFHIVRSWGDVPLVTSPTSEETIHNAKSSKSDVYKQIIADLNVAIDNMSEAGIAPGYPSVHAAEFLLAKVYMWIASAEDSGEEEMLISGIPFETDTTTNVELTYWQSAKAHADKVYGMYSLVPNYNTLFDAKEGNQTSESIFELNFNSEVAQVSYTAIFTPNNYTKGLNNYGRIVVNPEVYTKHINTHPTDPRFINNYLSEYIGYARDQATGEVVESQWPTVMRIHTENRLTLRENQVGSGYGNLTKHIIKDRDQTTLDSPQGFIIYRYADLLLMLAEIENELGNSSQGEVYLNEVLERARNSAETPSFEPEGVNGLSQEELRERIYNEREFELIGEGEDWYEARRRGFAFFTSHVIEPHNNFIYFNENIDVLFNTTRKGMLLPIPLNEITNNQKMTSADQNFGY</sequence>
<gene>
    <name evidence="8" type="ORF">HGP29_11590</name>
</gene>
<dbReference type="CDD" id="cd08977">
    <property type="entry name" value="SusD"/>
    <property type="match status" value="1"/>
</dbReference>
<evidence type="ECO:0000259" key="6">
    <source>
        <dbReference type="Pfam" id="PF07980"/>
    </source>
</evidence>
<dbReference type="InterPro" id="IPR011990">
    <property type="entry name" value="TPR-like_helical_dom_sf"/>
</dbReference>
<keyword evidence="3" id="KW-0732">Signal</keyword>
<dbReference type="InterPro" id="IPR012944">
    <property type="entry name" value="SusD_RagB_dom"/>
</dbReference>
<comment type="subcellular location">
    <subcellularLocation>
        <location evidence="1">Cell outer membrane</location>
    </subcellularLocation>
</comment>
<evidence type="ECO:0000259" key="7">
    <source>
        <dbReference type="Pfam" id="PF14322"/>
    </source>
</evidence>
<evidence type="ECO:0000256" key="5">
    <source>
        <dbReference type="ARBA" id="ARBA00023237"/>
    </source>
</evidence>
<evidence type="ECO:0000256" key="2">
    <source>
        <dbReference type="ARBA" id="ARBA00006275"/>
    </source>
</evidence>
<accession>A0A7X8SKE2</accession>
<keyword evidence="9" id="KW-1185">Reference proteome</keyword>
<keyword evidence="4" id="KW-0472">Membrane</keyword>
<keyword evidence="5" id="KW-0998">Cell outer membrane</keyword>
<dbReference type="PROSITE" id="PS51257">
    <property type="entry name" value="PROKAR_LIPOPROTEIN"/>
    <property type="match status" value="1"/>
</dbReference>
<evidence type="ECO:0000256" key="3">
    <source>
        <dbReference type="ARBA" id="ARBA00022729"/>
    </source>
</evidence>
<dbReference type="Gene3D" id="1.25.40.390">
    <property type="match status" value="1"/>
</dbReference>
<dbReference type="EMBL" id="JABAIL010000003">
    <property type="protein sequence ID" value="NLR91856.1"/>
    <property type="molecule type" value="Genomic_DNA"/>
</dbReference>
<dbReference type="SUPFAM" id="SSF48452">
    <property type="entry name" value="TPR-like"/>
    <property type="match status" value="1"/>
</dbReference>
<protein>
    <submittedName>
        <fullName evidence="8">RagB/SusD family nutrient uptake outer membrane protein</fullName>
    </submittedName>
</protein>
<feature type="domain" description="RagB/SusD" evidence="6">
    <location>
        <begin position="254"/>
        <end position="546"/>
    </location>
</feature>
<evidence type="ECO:0000313" key="9">
    <source>
        <dbReference type="Proteomes" id="UP000585050"/>
    </source>
</evidence>
<dbReference type="GO" id="GO:0009279">
    <property type="term" value="C:cell outer membrane"/>
    <property type="evidence" value="ECO:0007669"/>
    <property type="project" value="UniProtKB-SubCell"/>
</dbReference>
<evidence type="ECO:0000256" key="4">
    <source>
        <dbReference type="ARBA" id="ARBA00023136"/>
    </source>
</evidence>
<feature type="domain" description="SusD-like N-terminal" evidence="7">
    <location>
        <begin position="40"/>
        <end position="213"/>
    </location>
</feature>
<comment type="caution">
    <text evidence="8">The sequence shown here is derived from an EMBL/GenBank/DDBJ whole genome shotgun (WGS) entry which is preliminary data.</text>
</comment>
<dbReference type="RefSeq" id="WP_168882569.1">
    <property type="nucleotide sequence ID" value="NZ_JABAIL010000003.1"/>
</dbReference>
<organism evidence="8 9">
    <name type="scientific">Flammeovirga agarivorans</name>
    <dbReference type="NCBI Taxonomy" id="2726742"/>
    <lineage>
        <taxon>Bacteria</taxon>
        <taxon>Pseudomonadati</taxon>
        <taxon>Bacteroidota</taxon>
        <taxon>Cytophagia</taxon>
        <taxon>Cytophagales</taxon>
        <taxon>Flammeovirgaceae</taxon>
        <taxon>Flammeovirga</taxon>
    </lineage>
</organism>
<dbReference type="Proteomes" id="UP000585050">
    <property type="component" value="Unassembled WGS sequence"/>
</dbReference>
<dbReference type="AlphaFoldDB" id="A0A7X8SKE2"/>
<dbReference type="InterPro" id="IPR033985">
    <property type="entry name" value="SusD-like_N"/>
</dbReference>
<evidence type="ECO:0000313" key="8">
    <source>
        <dbReference type="EMBL" id="NLR91856.1"/>
    </source>
</evidence>
<dbReference type="Pfam" id="PF14322">
    <property type="entry name" value="SusD-like_3"/>
    <property type="match status" value="1"/>
</dbReference>
<dbReference type="Pfam" id="PF07980">
    <property type="entry name" value="SusD_RagB"/>
    <property type="match status" value="1"/>
</dbReference>
<name>A0A7X8SKE2_9BACT</name>